<evidence type="ECO:0000313" key="3">
    <source>
        <dbReference type="Proteomes" id="UP001178507"/>
    </source>
</evidence>
<dbReference type="Proteomes" id="UP001178507">
    <property type="component" value="Unassembled WGS sequence"/>
</dbReference>
<feature type="compositionally biased region" description="Acidic residues" evidence="1">
    <location>
        <begin position="117"/>
        <end position="126"/>
    </location>
</feature>
<protein>
    <submittedName>
        <fullName evidence="2">Uncharacterized protein</fullName>
    </submittedName>
</protein>
<accession>A0AA36IUY3</accession>
<reference evidence="2" key="1">
    <citation type="submission" date="2023-08" db="EMBL/GenBank/DDBJ databases">
        <authorList>
            <person name="Chen Y."/>
            <person name="Shah S."/>
            <person name="Dougan E. K."/>
            <person name="Thang M."/>
            <person name="Chan C."/>
        </authorList>
    </citation>
    <scope>NUCLEOTIDE SEQUENCE</scope>
</reference>
<dbReference type="AlphaFoldDB" id="A0AA36IUY3"/>
<gene>
    <name evidence="2" type="ORF">EVOR1521_LOCUS19031</name>
</gene>
<name>A0AA36IUY3_9DINO</name>
<feature type="region of interest" description="Disordered" evidence="1">
    <location>
        <begin position="98"/>
        <end position="145"/>
    </location>
</feature>
<evidence type="ECO:0000313" key="2">
    <source>
        <dbReference type="EMBL" id="CAJ1394360.1"/>
    </source>
</evidence>
<sequence length="311" mass="34128">MAPCACLGFVSNAEEAADPCVFNGNGTGRPARALTHGRCVWCCSEEMARRSASPKLEKFLIYTLVNFKSANEEVFKKATGRLPEDRRADILAEVAARLEPEEEEDVEMEPAEKGADGESEENDAEAPDFAGLGILPDEPSDAGEGEEARLNIDAVDGGEVDFGDALDEVESPFESLKPERECPGRDRAACSWSTSQLEQPARTQPARGLTHCVFCGDAQLDKIQNGFQLTKTLKALRELDDAKYEAALENLKSRRGEAFAADFGSRVDLTIYRAVERQQAPRKSVPERWSDLLQRRVRVQGPLDGDALATY</sequence>
<organism evidence="2 3">
    <name type="scientific">Effrenium voratum</name>
    <dbReference type="NCBI Taxonomy" id="2562239"/>
    <lineage>
        <taxon>Eukaryota</taxon>
        <taxon>Sar</taxon>
        <taxon>Alveolata</taxon>
        <taxon>Dinophyceae</taxon>
        <taxon>Suessiales</taxon>
        <taxon>Symbiodiniaceae</taxon>
        <taxon>Effrenium</taxon>
    </lineage>
</organism>
<comment type="caution">
    <text evidence="2">The sequence shown here is derived from an EMBL/GenBank/DDBJ whole genome shotgun (WGS) entry which is preliminary data.</text>
</comment>
<keyword evidence="3" id="KW-1185">Reference proteome</keyword>
<dbReference type="EMBL" id="CAUJNA010002811">
    <property type="protein sequence ID" value="CAJ1394360.1"/>
    <property type="molecule type" value="Genomic_DNA"/>
</dbReference>
<feature type="non-terminal residue" evidence="2">
    <location>
        <position position="311"/>
    </location>
</feature>
<evidence type="ECO:0000256" key="1">
    <source>
        <dbReference type="SAM" id="MobiDB-lite"/>
    </source>
</evidence>
<proteinExistence type="predicted"/>
<feature type="compositionally biased region" description="Acidic residues" evidence="1">
    <location>
        <begin position="100"/>
        <end position="109"/>
    </location>
</feature>